<feature type="transmembrane region" description="Helical" evidence="1">
    <location>
        <begin position="225"/>
        <end position="250"/>
    </location>
</feature>
<feature type="transmembrane region" description="Helical" evidence="1">
    <location>
        <begin position="73"/>
        <end position="91"/>
    </location>
</feature>
<protein>
    <submittedName>
        <fullName evidence="2">Uncharacterized protein</fullName>
    </submittedName>
</protein>
<reference evidence="2 3" key="1">
    <citation type="submission" date="2017-10" db="EMBL/GenBank/DDBJ databases">
        <title>Resolving the taxonomy of Roseburia spp., Eubacterium rectale and Agathobacter spp. through phylogenomic analysis.</title>
        <authorList>
            <person name="Sheridan P.O."/>
            <person name="Walker A.W."/>
            <person name="Duncan S.H."/>
            <person name="Scott K.P."/>
            <person name="Toole P.W.O."/>
            <person name="Luis P."/>
            <person name="Flint H.J."/>
        </authorList>
    </citation>
    <scope>NUCLEOTIDE SEQUENCE [LARGE SCALE GENOMIC DNA]</scope>
    <source>
        <strain evidence="2 3">JK623</strain>
    </source>
</reference>
<dbReference type="Proteomes" id="UP000224563">
    <property type="component" value="Unassembled WGS sequence"/>
</dbReference>
<feature type="transmembrane region" description="Helical" evidence="1">
    <location>
        <begin position="161"/>
        <end position="181"/>
    </location>
</feature>
<feature type="transmembrane region" description="Helical" evidence="1">
    <location>
        <begin position="193"/>
        <end position="213"/>
    </location>
</feature>
<reference evidence="2 3" key="2">
    <citation type="submission" date="2017-10" db="EMBL/GenBank/DDBJ databases">
        <authorList>
            <person name="Banno H."/>
            <person name="Chua N.-H."/>
        </authorList>
    </citation>
    <scope>NUCLEOTIDE SEQUENCE [LARGE SCALE GENOMIC DNA]</scope>
    <source>
        <strain evidence="2 3">JK623</strain>
    </source>
</reference>
<gene>
    <name evidence="2" type="ORF">CSX02_03205</name>
</gene>
<keyword evidence="1" id="KW-0472">Membrane</keyword>
<comment type="caution">
    <text evidence="2">The sequence shown here is derived from an EMBL/GenBank/DDBJ whole genome shotgun (WGS) entry which is preliminary data.</text>
</comment>
<feature type="transmembrane region" description="Helical" evidence="1">
    <location>
        <begin position="122"/>
        <end position="149"/>
    </location>
</feature>
<keyword evidence="1" id="KW-0812">Transmembrane</keyword>
<sequence length="256" mass="29644">MELEIEKTRRDWKKVLILLVLILIPLLDAGILYFDVYSDYWFYPEDYPNGPSHMHRFIPTVAAFLSGNSHGHLMQMIFIFLMPIYIMIMNADSYLQEKSCGYLSTCYTRISRKTYLMNKWKSAFSISTGVTLVAILLNLVVCYVLFWGGTWTGGGNEEDALYIYLIYVISFCLIVGLYGVYCSCLCMITGNRMIAYALAVLPWLGMIHSPWSIVNAMQPYTEYGYEYFVIAWLQILILCGLTILFTKLVWEKRDEL</sequence>
<keyword evidence="3" id="KW-1185">Reference proteome</keyword>
<dbReference type="EMBL" id="PDYG01000010">
    <property type="protein sequence ID" value="PHU38376.1"/>
    <property type="molecule type" value="Genomic_DNA"/>
</dbReference>
<dbReference type="AlphaFoldDB" id="A0A2G3E528"/>
<feature type="transmembrane region" description="Helical" evidence="1">
    <location>
        <begin position="15"/>
        <end position="34"/>
    </location>
</feature>
<organism evidence="2 3">
    <name type="scientific">Agathobacter ruminis</name>
    <dbReference type="NCBI Taxonomy" id="1712665"/>
    <lineage>
        <taxon>Bacteria</taxon>
        <taxon>Bacillati</taxon>
        <taxon>Bacillota</taxon>
        <taxon>Clostridia</taxon>
        <taxon>Lachnospirales</taxon>
        <taxon>Lachnospiraceae</taxon>
        <taxon>Agathobacter</taxon>
    </lineage>
</organism>
<evidence type="ECO:0000256" key="1">
    <source>
        <dbReference type="SAM" id="Phobius"/>
    </source>
</evidence>
<accession>A0A2G3E528</accession>
<keyword evidence="1" id="KW-1133">Transmembrane helix</keyword>
<evidence type="ECO:0000313" key="3">
    <source>
        <dbReference type="Proteomes" id="UP000224563"/>
    </source>
</evidence>
<evidence type="ECO:0000313" key="2">
    <source>
        <dbReference type="EMBL" id="PHU38376.1"/>
    </source>
</evidence>
<dbReference type="RefSeq" id="WP_099385611.1">
    <property type="nucleotide sequence ID" value="NZ_JANSWH010000052.1"/>
</dbReference>
<name>A0A2G3E528_9FIRM</name>
<proteinExistence type="predicted"/>